<dbReference type="SUPFAM" id="SSF53474">
    <property type="entry name" value="alpha/beta-Hydrolases"/>
    <property type="match status" value="1"/>
</dbReference>
<comment type="similarity">
    <text evidence="1">Belongs to the cutinase family.</text>
</comment>
<keyword evidence="3" id="KW-0378">Hydrolase</keyword>
<feature type="region of interest" description="Disordered" evidence="5">
    <location>
        <begin position="171"/>
        <end position="191"/>
    </location>
</feature>
<dbReference type="Proteomes" id="UP000002212">
    <property type="component" value="Plasmid pROB02"/>
</dbReference>
<evidence type="ECO:0000256" key="6">
    <source>
        <dbReference type="SAM" id="SignalP"/>
    </source>
</evidence>
<dbReference type="SMART" id="SM01110">
    <property type="entry name" value="Cutinase"/>
    <property type="match status" value="1"/>
</dbReference>
<evidence type="ECO:0000256" key="3">
    <source>
        <dbReference type="ARBA" id="ARBA00022801"/>
    </source>
</evidence>
<dbReference type="InterPro" id="IPR029058">
    <property type="entry name" value="AB_hydrolase_fold"/>
</dbReference>
<dbReference type="InterPro" id="IPR000675">
    <property type="entry name" value="Cutinase/axe"/>
</dbReference>
<organism evidence="7 8">
    <name type="scientific">Rhodococcus opacus (strain B4)</name>
    <dbReference type="NCBI Taxonomy" id="632772"/>
    <lineage>
        <taxon>Bacteria</taxon>
        <taxon>Bacillati</taxon>
        <taxon>Actinomycetota</taxon>
        <taxon>Actinomycetes</taxon>
        <taxon>Mycobacteriales</taxon>
        <taxon>Nocardiaceae</taxon>
        <taxon>Rhodococcus</taxon>
    </lineage>
</organism>
<evidence type="ECO:0000313" key="8">
    <source>
        <dbReference type="Proteomes" id="UP000002212"/>
    </source>
</evidence>
<protein>
    <recommendedName>
        <fullName evidence="9">Cutinase</fullName>
    </recommendedName>
</protein>
<name>C1BDN0_RHOOB</name>
<dbReference type="ESTHER" id="rhoob-c1bdn0">
    <property type="family name" value="Cutinase"/>
</dbReference>
<dbReference type="PANTHER" id="PTHR33630:SF9">
    <property type="entry name" value="CUTINASE 4"/>
    <property type="match status" value="1"/>
</dbReference>
<evidence type="ECO:0008006" key="9">
    <source>
        <dbReference type="Google" id="ProtNLM"/>
    </source>
</evidence>
<keyword evidence="6" id="KW-0732">Signal</keyword>
<dbReference type="EMBL" id="AP011117">
    <property type="protein sequence ID" value="BAH47083.1"/>
    <property type="molecule type" value="Genomic_DNA"/>
</dbReference>
<dbReference type="RefSeq" id="WP_012687123.1">
    <property type="nucleotide sequence ID" value="NC_012521.1"/>
</dbReference>
<keyword evidence="2" id="KW-0719">Serine esterase</keyword>
<dbReference type="Pfam" id="PF01083">
    <property type="entry name" value="Cutinase"/>
    <property type="match status" value="1"/>
</dbReference>
<dbReference type="KEGG" id="rop:ROP_pROB02-00700"/>
<dbReference type="GO" id="GO:0052689">
    <property type="term" value="F:carboxylic ester hydrolase activity"/>
    <property type="evidence" value="ECO:0007669"/>
    <property type="project" value="UniProtKB-KW"/>
</dbReference>
<dbReference type="AlphaFoldDB" id="C1BDN0"/>
<dbReference type="OrthoDB" id="4687011at2"/>
<dbReference type="PANTHER" id="PTHR33630">
    <property type="entry name" value="CUTINASE RV1984C-RELATED-RELATED"/>
    <property type="match status" value="1"/>
</dbReference>
<evidence type="ECO:0000256" key="2">
    <source>
        <dbReference type="ARBA" id="ARBA00022487"/>
    </source>
</evidence>
<dbReference type="Gene3D" id="3.40.50.1820">
    <property type="entry name" value="alpha/beta hydrolase"/>
    <property type="match status" value="1"/>
</dbReference>
<keyword evidence="7" id="KW-0614">Plasmid</keyword>
<dbReference type="HOGENOM" id="CLU_026566_0_0_11"/>
<keyword evidence="4" id="KW-1015">Disulfide bond</keyword>
<feature type="chain" id="PRO_5002904730" description="Cutinase" evidence="6">
    <location>
        <begin position="35"/>
        <end position="666"/>
    </location>
</feature>
<evidence type="ECO:0000313" key="7">
    <source>
        <dbReference type="EMBL" id="BAH47083.1"/>
    </source>
</evidence>
<dbReference type="PATRIC" id="fig|632772.20.peg.8446"/>
<accession>C1BDN0</accession>
<reference evidence="7 8" key="2">
    <citation type="submission" date="2009-03" db="EMBL/GenBank/DDBJ databases">
        <title>Comparison of the complete genome sequences of Rhodococcus erythropolis PR4 and Rhodococcus opacus B4.</title>
        <authorList>
            <person name="Takarada H."/>
            <person name="Sekine M."/>
            <person name="Hosoyama A."/>
            <person name="Yamada R."/>
            <person name="Fujisawa T."/>
            <person name="Omata S."/>
            <person name="Shimizu A."/>
            <person name="Tsukatani N."/>
            <person name="Tanikawa S."/>
            <person name="Fujita N."/>
            <person name="Harayama S."/>
        </authorList>
    </citation>
    <scope>NUCLEOTIDE SEQUENCE [LARGE SCALE GENOMIC DNA]</scope>
    <source>
        <strain evidence="7 8">B4</strain>
        <plasmid evidence="7 8">pROB02</plasmid>
    </source>
</reference>
<feature type="signal peptide" evidence="6">
    <location>
        <begin position="1"/>
        <end position="34"/>
    </location>
</feature>
<gene>
    <name evidence="7" type="ordered locus">ROP_pROB02-00700</name>
</gene>
<geneLocation type="plasmid" evidence="7 8">
    <name>pROB02</name>
</geneLocation>
<evidence type="ECO:0000256" key="4">
    <source>
        <dbReference type="ARBA" id="ARBA00023157"/>
    </source>
</evidence>
<reference evidence="7 8" key="1">
    <citation type="journal article" date="2005" name="J. Biosci. Bioeng.">
        <title>Isolation and characterization of benzene-tolerant Rhodococcus opacus strains.</title>
        <authorList>
            <person name="Na K.S."/>
            <person name="Kuroda A."/>
            <person name="Takiguchi N."/>
            <person name="Ikeda T."/>
            <person name="Ohtake H."/>
            <person name="Kato J."/>
        </authorList>
    </citation>
    <scope>NUCLEOTIDE SEQUENCE [LARGE SCALE GENOMIC DNA]</scope>
    <source>
        <strain evidence="7 8">B4</strain>
        <plasmid evidence="7">pROB02</plasmid>
    </source>
</reference>
<evidence type="ECO:0000256" key="1">
    <source>
        <dbReference type="ARBA" id="ARBA00007534"/>
    </source>
</evidence>
<proteinExistence type="inferred from homology"/>
<evidence type="ECO:0000256" key="5">
    <source>
        <dbReference type="SAM" id="MobiDB-lite"/>
    </source>
</evidence>
<sequence>MPARRSRTRRTVALIATATVVVGVALTAPAIANAAPVGCVSTFNLLIPGTWETNEHADPNQPVGMLAPVAEAIRAQNGARAQIYTLPYMASAFDNGHTYADSKLDAVSKATAVLKSYADKCRGAKITITGYSQGADAAGDLASAIGNDQGPVDADQVLGVALIADPGAGTKGAAPVGPTTSGEGIAGPRSQGMGTLSGRVASICDPKDLYCSIRKGANPFLGSLGSILSKTPGNTSTGAGADGGTAAVAHALTSDFTDADLPGLGSNVDALGQQLSGNGTGGSIDVNQIADSATSLSKTLSPLVDLLQSGAANTAATSKLAAAPVGTPENAAAQVLTTASHADLGGALDSVATIANTAAKLANNGATTLPATAPEISQLAGTAASLGSQIAPVAATPADALSSASSVLSVLKPKVVVDQALNVVTGVTALDIPKILNNLIVLPQRIAAGDVRAARDTARELNVQFEPIVKMAAGVDLKWVSQILAIIPDPSGYTQIAALVTSILGNVDVIKLATIAGQAQEIAWAAADKLFPPPGVLPDPVGAAAQTTALIPLGLDLASVAANMLTGKASKTDPALLGKQTNPVGNAITTQAQTLDLAGLAGSVSTMTQSQGAEDLAAVVGEGLNAASFFASGAHQSYQNLVVDNAGRNAIQWVSDWLNLQITRAA</sequence>